<dbReference type="InterPro" id="IPR027417">
    <property type="entry name" value="P-loop_NTPase"/>
</dbReference>
<evidence type="ECO:0000313" key="6">
    <source>
        <dbReference type="EMBL" id="MVX61098.1"/>
    </source>
</evidence>
<sequence length="585" mass="63694">MVQVSNVTMDFNSASQQLNSLKEYLIAAARRELMFKRFRALDNISLDVQKGDVFGILGTNGSGKSTLMKIISGVLEPTEGSVAVRGNIAPLIELGAGFDFELTARENIFLNGALLGYSKKFIQEHFDDIVDFAEIRDFLDAPLKNYSSGMVSRIAFAIATVIVPDILIVDEVLSVGDFMFRQKCEKRIQSLIREHGTTVLIVTHSNEQIERLCNKAAWIEKGHVRMVGDAKTVSRTYQALGGRVGSPESEALIFETLNSDQRQGADKVECVTGKDRFEINSLCEVLLSKERNYQTVVVAPGDDAPVVMSALSIAGALEGICLMTKRGQLPSYVSAYLSRTQPNRLIILSHANVQEHVIEALQDAVSPTTEIHLIDRDDLEQLSRAAFRLATELGAQWGRFAVLSANRSGVASATVSPLFFLEPTPYLVCSFADASNNELAGILEEARTEQVAVMGNPVPLSDKTLNKMGAQRWKWVRIPEQPCDKSNTEALAWLGEEGLTTASKATTVYIIANDDYADGFSVAELAAGVAAIIVAVDLKNLDSIVRLLSFLRSNTSHIEHAVLVGGTSSFNSVTKDLVAKALSSS</sequence>
<evidence type="ECO:0000313" key="7">
    <source>
        <dbReference type="Proteomes" id="UP000463388"/>
    </source>
</evidence>
<dbReference type="SUPFAM" id="SSF52540">
    <property type="entry name" value="P-loop containing nucleoside triphosphate hydrolases"/>
    <property type="match status" value="1"/>
</dbReference>
<dbReference type="PROSITE" id="PS50893">
    <property type="entry name" value="ABC_TRANSPORTER_2"/>
    <property type="match status" value="1"/>
</dbReference>
<dbReference type="Gene3D" id="3.40.50.300">
    <property type="entry name" value="P-loop containing nucleotide triphosphate hydrolases"/>
    <property type="match status" value="1"/>
</dbReference>
<gene>
    <name evidence="6" type="ORF">GKZ27_06485</name>
</gene>
<dbReference type="GO" id="GO:0140359">
    <property type="term" value="F:ABC-type transporter activity"/>
    <property type="evidence" value="ECO:0007669"/>
    <property type="project" value="InterPro"/>
</dbReference>
<feature type="domain" description="ABC transporter" evidence="5">
    <location>
        <begin position="21"/>
        <end position="246"/>
    </location>
</feature>
<keyword evidence="2" id="KW-0813">Transport</keyword>
<dbReference type="Proteomes" id="UP000463388">
    <property type="component" value="Unassembled WGS sequence"/>
</dbReference>
<accession>A0A6N8JMJ2</accession>
<dbReference type="EMBL" id="WSRR01000013">
    <property type="protein sequence ID" value="MVX61098.1"/>
    <property type="molecule type" value="Genomic_DNA"/>
</dbReference>
<evidence type="ECO:0000256" key="1">
    <source>
        <dbReference type="ARBA" id="ARBA00005417"/>
    </source>
</evidence>
<reference evidence="6 7" key="1">
    <citation type="submission" date="2019-12" db="EMBL/GenBank/DDBJ databases">
        <title>Microbes associate with the intestines of laboratory mice.</title>
        <authorList>
            <person name="Navarre W."/>
            <person name="Wong E."/>
        </authorList>
    </citation>
    <scope>NUCLEOTIDE SEQUENCE [LARGE SCALE GENOMIC DNA]</scope>
    <source>
        <strain evidence="6 7">NM66_B29</strain>
    </source>
</reference>
<proteinExistence type="inferred from homology"/>
<dbReference type="InterPro" id="IPR015860">
    <property type="entry name" value="ABC_transpr_TagH-like"/>
</dbReference>
<name>A0A6N8JMJ2_9ACTN</name>
<keyword evidence="3" id="KW-0547">Nucleotide-binding</keyword>
<dbReference type="GO" id="GO:0016020">
    <property type="term" value="C:membrane"/>
    <property type="evidence" value="ECO:0007669"/>
    <property type="project" value="InterPro"/>
</dbReference>
<protein>
    <submittedName>
        <fullName evidence="6">ATP-binding cassette domain-containing protein</fullName>
    </submittedName>
</protein>
<dbReference type="GO" id="GO:0016887">
    <property type="term" value="F:ATP hydrolysis activity"/>
    <property type="evidence" value="ECO:0007669"/>
    <property type="project" value="InterPro"/>
</dbReference>
<dbReference type="SMART" id="SM00382">
    <property type="entry name" value="AAA"/>
    <property type="match status" value="1"/>
</dbReference>
<evidence type="ECO:0000256" key="2">
    <source>
        <dbReference type="ARBA" id="ARBA00022448"/>
    </source>
</evidence>
<dbReference type="GO" id="GO:0005524">
    <property type="term" value="F:ATP binding"/>
    <property type="evidence" value="ECO:0007669"/>
    <property type="project" value="UniProtKB-KW"/>
</dbReference>
<keyword evidence="7" id="KW-1185">Reference proteome</keyword>
<dbReference type="AlphaFoldDB" id="A0A6N8JMJ2"/>
<dbReference type="PANTHER" id="PTHR46743:SF2">
    <property type="entry name" value="TEICHOIC ACIDS EXPORT ATP-BINDING PROTEIN TAGH"/>
    <property type="match status" value="1"/>
</dbReference>
<evidence type="ECO:0000259" key="5">
    <source>
        <dbReference type="PROSITE" id="PS50893"/>
    </source>
</evidence>
<dbReference type="Pfam" id="PF00005">
    <property type="entry name" value="ABC_tran"/>
    <property type="match status" value="1"/>
</dbReference>
<comment type="caution">
    <text evidence="6">The sequence shown here is derived from an EMBL/GenBank/DDBJ whole genome shotgun (WGS) entry which is preliminary data.</text>
</comment>
<dbReference type="InterPro" id="IPR050683">
    <property type="entry name" value="Bact_Polysacc_Export_ATP-bd"/>
</dbReference>
<dbReference type="InterPro" id="IPR003593">
    <property type="entry name" value="AAA+_ATPase"/>
</dbReference>
<comment type="similarity">
    <text evidence="1">Belongs to the ABC transporter superfamily.</text>
</comment>
<dbReference type="OrthoDB" id="9778870at2"/>
<dbReference type="CDD" id="cd03220">
    <property type="entry name" value="ABC_KpsT_Wzt"/>
    <property type="match status" value="1"/>
</dbReference>
<dbReference type="PANTHER" id="PTHR46743">
    <property type="entry name" value="TEICHOIC ACIDS EXPORT ATP-BINDING PROTEIN TAGH"/>
    <property type="match status" value="1"/>
</dbReference>
<evidence type="ECO:0000256" key="4">
    <source>
        <dbReference type="ARBA" id="ARBA00022840"/>
    </source>
</evidence>
<evidence type="ECO:0000256" key="3">
    <source>
        <dbReference type="ARBA" id="ARBA00022741"/>
    </source>
</evidence>
<organism evidence="6 7">
    <name type="scientific">Adlercreutzia mucosicola</name>
    <dbReference type="NCBI Taxonomy" id="580026"/>
    <lineage>
        <taxon>Bacteria</taxon>
        <taxon>Bacillati</taxon>
        <taxon>Actinomycetota</taxon>
        <taxon>Coriobacteriia</taxon>
        <taxon>Eggerthellales</taxon>
        <taxon>Eggerthellaceae</taxon>
        <taxon>Adlercreutzia</taxon>
    </lineage>
</organism>
<dbReference type="InterPro" id="IPR003439">
    <property type="entry name" value="ABC_transporter-like_ATP-bd"/>
</dbReference>
<keyword evidence="4 6" id="KW-0067">ATP-binding</keyword>